<evidence type="ECO:0000256" key="5">
    <source>
        <dbReference type="ARBA" id="ARBA00022989"/>
    </source>
</evidence>
<feature type="transmembrane region" description="Helical" evidence="7">
    <location>
        <begin position="21"/>
        <end position="42"/>
    </location>
</feature>
<accession>A0A0D1KCG8</accession>
<feature type="transmembrane region" description="Helical" evidence="7">
    <location>
        <begin position="366"/>
        <end position="387"/>
    </location>
</feature>
<dbReference type="EMBL" id="JXBC01000013">
    <property type="protein sequence ID" value="KIU06115.1"/>
    <property type="molecule type" value="Genomic_DNA"/>
</dbReference>
<gene>
    <name evidence="9" type="ORF">SC09_contig4orf01141</name>
</gene>
<dbReference type="PROSITE" id="PS00218">
    <property type="entry name" value="AMINO_ACID_PERMEASE_1"/>
    <property type="match status" value="1"/>
</dbReference>
<feature type="transmembrane region" description="Helical" evidence="7">
    <location>
        <begin position="126"/>
        <end position="145"/>
    </location>
</feature>
<dbReference type="GO" id="GO:0005886">
    <property type="term" value="C:plasma membrane"/>
    <property type="evidence" value="ECO:0007669"/>
    <property type="project" value="UniProtKB-SubCell"/>
</dbReference>
<feature type="domain" description="Amino acid permease/ SLC12A" evidence="8">
    <location>
        <begin position="17"/>
        <end position="233"/>
    </location>
</feature>
<keyword evidence="4" id="KW-0029">Amino-acid transport</keyword>
<keyword evidence="5 7" id="KW-1133">Transmembrane helix</keyword>
<dbReference type="PIRSF" id="PIRSF006060">
    <property type="entry name" value="AA_transporter"/>
    <property type="match status" value="1"/>
</dbReference>
<evidence type="ECO:0000256" key="4">
    <source>
        <dbReference type="ARBA" id="ARBA00022970"/>
    </source>
</evidence>
<feature type="transmembrane region" description="Helical" evidence="7">
    <location>
        <begin position="294"/>
        <end position="314"/>
    </location>
</feature>
<proteinExistence type="predicted"/>
<feature type="transmembrane region" description="Helical" evidence="7">
    <location>
        <begin position="198"/>
        <end position="215"/>
    </location>
</feature>
<comment type="subcellular location">
    <subcellularLocation>
        <location evidence="1">Cell membrane</location>
        <topology evidence="1">Multi-pass membrane protein</topology>
    </subcellularLocation>
</comment>
<evidence type="ECO:0000256" key="1">
    <source>
        <dbReference type="ARBA" id="ARBA00004651"/>
    </source>
</evidence>
<feature type="transmembrane region" description="Helical" evidence="7">
    <location>
        <begin position="157"/>
        <end position="178"/>
    </location>
</feature>
<dbReference type="GO" id="GO:0055085">
    <property type="term" value="P:transmembrane transport"/>
    <property type="evidence" value="ECO:0007669"/>
    <property type="project" value="InterPro"/>
</dbReference>
<feature type="transmembrane region" description="Helical" evidence="7">
    <location>
        <begin position="320"/>
        <end position="346"/>
    </location>
</feature>
<keyword evidence="6 7" id="KW-0472">Membrane</keyword>
<evidence type="ECO:0000256" key="3">
    <source>
        <dbReference type="ARBA" id="ARBA00022692"/>
    </source>
</evidence>
<keyword evidence="3 7" id="KW-0812">Transmembrane</keyword>
<protein>
    <submittedName>
        <fullName evidence="9">Amino acid permease</fullName>
    </submittedName>
</protein>
<dbReference type="Gene3D" id="1.20.1740.10">
    <property type="entry name" value="Amino acid/polyamine transporter I"/>
    <property type="match status" value="2"/>
</dbReference>
<dbReference type="GO" id="GO:0006865">
    <property type="term" value="P:amino acid transport"/>
    <property type="evidence" value="ECO:0007669"/>
    <property type="project" value="UniProtKB-KW"/>
</dbReference>
<evidence type="ECO:0000259" key="8">
    <source>
        <dbReference type="Pfam" id="PF00324"/>
    </source>
</evidence>
<dbReference type="InterPro" id="IPR004840">
    <property type="entry name" value="Amino_acid_permease_CS"/>
</dbReference>
<dbReference type="PATRIC" id="fig|1423.173.peg.4659"/>
<comment type="caution">
    <text evidence="9">The sequence shown here is derived from an EMBL/GenBank/DDBJ whole genome shotgun (WGS) entry which is preliminary data.</text>
</comment>
<evidence type="ECO:0000256" key="6">
    <source>
        <dbReference type="ARBA" id="ARBA00023136"/>
    </source>
</evidence>
<feature type="transmembrane region" description="Helical" evidence="7">
    <location>
        <begin position="393"/>
        <end position="411"/>
    </location>
</feature>
<dbReference type="InterPro" id="IPR004841">
    <property type="entry name" value="AA-permease/SLC12A_dom"/>
</dbReference>
<name>A0A0D1KCG8_BACIU</name>
<reference evidence="9 10" key="1">
    <citation type="submission" date="2014-12" db="EMBL/GenBank/DDBJ databases">
        <title>Comparative genome analysis of Bacillus coagulans HM-08, Clostridium butyricum HM-68, Bacillus subtilis HM-66 and Bacillus licheniformis BL-09.</title>
        <authorList>
            <person name="Zhang H."/>
        </authorList>
    </citation>
    <scope>NUCLEOTIDE SEQUENCE [LARGE SCALE GENOMIC DNA]</scope>
    <source>
        <strain evidence="9 10">HM-66</strain>
    </source>
</reference>
<dbReference type="Pfam" id="PF00324">
    <property type="entry name" value="AA_permease"/>
    <property type="match status" value="1"/>
</dbReference>
<dbReference type="PANTHER" id="PTHR43495">
    <property type="entry name" value="GABA PERMEASE"/>
    <property type="match status" value="1"/>
</dbReference>
<dbReference type="STRING" id="483913.AN935_19125"/>
<evidence type="ECO:0000256" key="2">
    <source>
        <dbReference type="ARBA" id="ARBA00022448"/>
    </source>
</evidence>
<dbReference type="PANTHER" id="PTHR43495:SF5">
    <property type="entry name" value="GAMMA-AMINOBUTYRIC ACID PERMEASE"/>
    <property type="match status" value="1"/>
</dbReference>
<feature type="transmembrane region" description="Helical" evidence="7">
    <location>
        <begin position="48"/>
        <end position="69"/>
    </location>
</feature>
<keyword evidence="2" id="KW-0813">Transport</keyword>
<sequence>MMQNHKNELQRSMKSRHLFMIALGGVIGTGLFLGSGFTISQAGPLGAIAAYIIGGFLMYLVMLCLGELAVAMPVAGSFQAYATKFLGPSTGFMIGWLYWFSWANTVGLELTSAGILMQRWLPSVPIWIWCLVFGIVIFLINALSVRSFAEMEFWFSSIKVAAIILFIVIGGAAVFGLIDFKGGQETPFLSNFMTDRGLFPNGVLAVMFTLVMVNFSFQGTELVGIAAGESESPFVAVLDQIGIPFSADIMNFVILTAILSVANSGLYAASRMMWSLSSNQMGPSFLTRLTKKGVPMNALLITLGISGCSLLTSVMAAETVYLWCISISGMVTVVAWMSICASQFFFRRRFLAEGGNVNDLEFRTPLYPLVPILGFCLYGCVLISLIFIPDQRIGLYCGVPIIIFCYAYYHLSIKKRINHESIEKKQTEAQ</sequence>
<feature type="transmembrane region" description="Helical" evidence="7">
    <location>
        <begin position="249"/>
        <end position="274"/>
    </location>
</feature>
<dbReference type="AlphaFoldDB" id="A0A0D1KCG8"/>
<evidence type="ECO:0000313" key="10">
    <source>
        <dbReference type="Proteomes" id="UP000032247"/>
    </source>
</evidence>
<evidence type="ECO:0000313" key="9">
    <source>
        <dbReference type="EMBL" id="KIU06115.1"/>
    </source>
</evidence>
<dbReference type="Proteomes" id="UP000032247">
    <property type="component" value="Unassembled WGS sequence"/>
</dbReference>
<feature type="transmembrane region" description="Helical" evidence="7">
    <location>
        <begin position="81"/>
        <end position="100"/>
    </location>
</feature>
<organism evidence="9 10">
    <name type="scientific">Bacillus subtilis</name>
    <dbReference type="NCBI Taxonomy" id="1423"/>
    <lineage>
        <taxon>Bacteria</taxon>
        <taxon>Bacillati</taxon>
        <taxon>Bacillota</taxon>
        <taxon>Bacilli</taxon>
        <taxon>Bacillales</taxon>
        <taxon>Bacillaceae</taxon>
        <taxon>Bacillus</taxon>
    </lineage>
</organism>
<evidence type="ECO:0000256" key="7">
    <source>
        <dbReference type="SAM" id="Phobius"/>
    </source>
</evidence>